<dbReference type="Proteomes" id="UP000732377">
    <property type="component" value="Unassembled WGS sequence"/>
</dbReference>
<comment type="similarity">
    <text evidence="2">Belongs to the ABC-2 integral membrane protein family.</text>
</comment>
<feature type="transmembrane region" description="Helical" evidence="8">
    <location>
        <begin position="335"/>
        <end position="358"/>
    </location>
</feature>
<accession>A0A953LHT5</accession>
<comment type="subcellular location">
    <subcellularLocation>
        <location evidence="1">Cell membrane</location>
        <topology evidence="1">Multi-pass membrane protein</topology>
    </subcellularLocation>
</comment>
<gene>
    <name evidence="10" type="ORF">CWE10_10305</name>
</gene>
<keyword evidence="3" id="KW-0813">Transport</keyword>
<evidence type="ECO:0000256" key="4">
    <source>
        <dbReference type="ARBA" id="ARBA00022475"/>
    </source>
</evidence>
<keyword evidence="7 8" id="KW-0472">Membrane</keyword>
<dbReference type="InterPro" id="IPR051449">
    <property type="entry name" value="ABC-2_transporter_component"/>
</dbReference>
<evidence type="ECO:0000259" key="9">
    <source>
        <dbReference type="PROSITE" id="PS51012"/>
    </source>
</evidence>
<keyword evidence="6 8" id="KW-1133">Transmembrane helix</keyword>
<sequence>MRRLHQIRQILLLTVRQQMRNRVGFFFSLVFPLLLLFAWSAGQTGSGPVASVPVGLVDRDGGPVAQMIRTGLEESGHFRVVSGEEAELIRRLDDGSVRAVLVLPPGLSGQVTGGAGPGEVVLRWDPTSSASVATKGALEAALQVLDVAHREPLLTVRARPLDATASLGFFDLAMPSALVWMLLNASILTTGPQIAYQCRAGTLRHMFSTPLRMGSWLAGTVLGLQLLACVQLLVLWGVGIAYLGAQAPRNLPGTVVVLVLSSAAGLGIGLIIATFAPSVQAANPLAVIVSTGLGFLGQGVVASPLPEPLHALMLASPSFRMARALQQVMMKGQPLAAVLPDLAVLALTAALGLTLAALRLRRTVVDAT</sequence>
<keyword evidence="4" id="KW-1003">Cell membrane</keyword>
<evidence type="ECO:0000313" key="10">
    <source>
        <dbReference type="EMBL" id="MBY6276591.1"/>
    </source>
</evidence>
<name>A0A953LHT5_SYMTR</name>
<proteinExistence type="inferred from homology"/>
<feature type="transmembrane region" description="Helical" evidence="8">
    <location>
        <begin position="177"/>
        <end position="196"/>
    </location>
</feature>
<feature type="transmembrane region" description="Helical" evidence="8">
    <location>
        <begin position="21"/>
        <end position="41"/>
    </location>
</feature>
<evidence type="ECO:0000256" key="2">
    <source>
        <dbReference type="ARBA" id="ARBA00007783"/>
    </source>
</evidence>
<dbReference type="GO" id="GO:0005886">
    <property type="term" value="C:plasma membrane"/>
    <property type="evidence" value="ECO:0007669"/>
    <property type="project" value="UniProtKB-SubCell"/>
</dbReference>
<dbReference type="PANTHER" id="PTHR30294:SF38">
    <property type="entry name" value="TRANSPORT PERMEASE PROTEIN"/>
    <property type="match status" value="1"/>
</dbReference>
<keyword evidence="5 8" id="KW-0812">Transmembrane</keyword>
<evidence type="ECO:0000256" key="3">
    <source>
        <dbReference type="ARBA" id="ARBA00022448"/>
    </source>
</evidence>
<reference evidence="10" key="1">
    <citation type="submission" date="2017-11" db="EMBL/GenBank/DDBJ databases">
        <title>Three new genomes from thermophilic consortium.</title>
        <authorList>
            <person name="Quaggio R."/>
            <person name="Amgarten D."/>
            <person name="Setubal J.C."/>
        </authorList>
    </citation>
    <scope>NUCLEOTIDE SEQUENCE</scope>
    <source>
        <strain evidence="10">ZCTH01-B2</strain>
    </source>
</reference>
<dbReference type="InterPro" id="IPR013525">
    <property type="entry name" value="ABC2_TM"/>
</dbReference>
<feature type="domain" description="ABC transmembrane type-2" evidence="9">
    <location>
        <begin position="138"/>
        <end position="363"/>
    </location>
</feature>
<evidence type="ECO:0000256" key="8">
    <source>
        <dbReference type="SAM" id="Phobius"/>
    </source>
</evidence>
<dbReference type="RefSeq" id="WP_273379630.1">
    <property type="nucleotide sequence ID" value="NZ_PIUK01000091.1"/>
</dbReference>
<dbReference type="EMBL" id="PIUK01000091">
    <property type="protein sequence ID" value="MBY6276591.1"/>
    <property type="molecule type" value="Genomic_DNA"/>
</dbReference>
<dbReference type="Pfam" id="PF12698">
    <property type="entry name" value="ABC2_membrane_3"/>
    <property type="match status" value="1"/>
</dbReference>
<dbReference type="PROSITE" id="PS51012">
    <property type="entry name" value="ABC_TM2"/>
    <property type="match status" value="1"/>
</dbReference>
<evidence type="ECO:0000256" key="7">
    <source>
        <dbReference type="ARBA" id="ARBA00023136"/>
    </source>
</evidence>
<dbReference type="AlphaFoldDB" id="A0A953LHT5"/>
<evidence type="ECO:0000256" key="6">
    <source>
        <dbReference type="ARBA" id="ARBA00022989"/>
    </source>
</evidence>
<dbReference type="Gene3D" id="3.40.1710.10">
    <property type="entry name" value="abc type-2 transporter like domain"/>
    <property type="match status" value="1"/>
</dbReference>
<comment type="caution">
    <text evidence="10">The sequence shown here is derived from an EMBL/GenBank/DDBJ whole genome shotgun (WGS) entry which is preliminary data.</text>
</comment>
<organism evidence="10 11">
    <name type="scientific">Symbiobacterium thermophilum</name>
    <dbReference type="NCBI Taxonomy" id="2734"/>
    <lineage>
        <taxon>Bacteria</taxon>
        <taxon>Bacillati</taxon>
        <taxon>Bacillota</taxon>
        <taxon>Clostridia</taxon>
        <taxon>Eubacteriales</taxon>
        <taxon>Symbiobacteriaceae</taxon>
        <taxon>Symbiobacterium</taxon>
    </lineage>
</organism>
<feature type="transmembrane region" description="Helical" evidence="8">
    <location>
        <begin position="285"/>
        <end position="305"/>
    </location>
</feature>
<evidence type="ECO:0000256" key="1">
    <source>
        <dbReference type="ARBA" id="ARBA00004651"/>
    </source>
</evidence>
<evidence type="ECO:0000313" key="11">
    <source>
        <dbReference type="Proteomes" id="UP000732377"/>
    </source>
</evidence>
<feature type="transmembrane region" description="Helical" evidence="8">
    <location>
        <begin position="216"/>
        <end position="245"/>
    </location>
</feature>
<dbReference type="InterPro" id="IPR047817">
    <property type="entry name" value="ABC2_TM_bact-type"/>
</dbReference>
<protein>
    <recommendedName>
        <fullName evidence="9">ABC transmembrane type-2 domain-containing protein</fullName>
    </recommendedName>
</protein>
<dbReference type="PANTHER" id="PTHR30294">
    <property type="entry name" value="MEMBRANE COMPONENT OF ABC TRANSPORTER YHHJ-RELATED"/>
    <property type="match status" value="1"/>
</dbReference>
<feature type="transmembrane region" description="Helical" evidence="8">
    <location>
        <begin position="251"/>
        <end position="273"/>
    </location>
</feature>
<evidence type="ECO:0000256" key="5">
    <source>
        <dbReference type="ARBA" id="ARBA00022692"/>
    </source>
</evidence>
<dbReference type="GO" id="GO:0140359">
    <property type="term" value="F:ABC-type transporter activity"/>
    <property type="evidence" value="ECO:0007669"/>
    <property type="project" value="InterPro"/>
</dbReference>